<dbReference type="InterPro" id="IPR023048">
    <property type="entry name" value="NADH:quinone_OxRdtase_FMN_depd"/>
</dbReference>
<evidence type="ECO:0000313" key="9">
    <source>
        <dbReference type="EMBL" id="SFK54722.1"/>
    </source>
</evidence>
<dbReference type="EC" id="1.7.1.17" evidence="7"/>
<keyword evidence="10" id="KW-1185">Reference proteome</keyword>
<comment type="catalytic activity">
    <reaction evidence="7">
        <text>2 a quinone + NADH + H(+) = 2 a 1,4-benzosemiquinone + NAD(+)</text>
        <dbReference type="Rhea" id="RHEA:65952"/>
        <dbReference type="ChEBI" id="CHEBI:15378"/>
        <dbReference type="ChEBI" id="CHEBI:57540"/>
        <dbReference type="ChEBI" id="CHEBI:57945"/>
        <dbReference type="ChEBI" id="CHEBI:132124"/>
        <dbReference type="ChEBI" id="CHEBI:134225"/>
    </reaction>
</comment>
<dbReference type="SUPFAM" id="SSF52218">
    <property type="entry name" value="Flavoproteins"/>
    <property type="match status" value="1"/>
</dbReference>
<dbReference type="InterPro" id="IPR029039">
    <property type="entry name" value="Flavoprotein-like_sf"/>
</dbReference>
<comment type="similarity">
    <text evidence="7">Belongs to the azoreductase type 1 family.</text>
</comment>
<feature type="binding site" evidence="7">
    <location>
        <position position="10"/>
    </location>
    <ligand>
        <name>FMN</name>
        <dbReference type="ChEBI" id="CHEBI:58210"/>
    </ligand>
</feature>
<dbReference type="GO" id="GO:0016655">
    <property type="term" value="F:oxidoreductase activity, acting on NAD(P)H, quinone or similar compound as acceptor"/>
    <property type="evidence" value="ECO:0007669"/>
    <property type="project" value="InterPro"/>
</dbReference>
<dbReference type="PANTHER" id="PTHR42879">
    <property type="entry name" value="3-OXOACYL-(ACYL-CARRIER-PROTEIN) REDUCTASE"/>
    <property type="match status" value="1"/>
</dbReference>
<evidence type="ECO:0000256" key="5">
    <source>
        <dbReference type="ARBA" id="ARBA00023027"/>
    </source>
</evidence>
<comment type="catalytic activity">
    <reaction evidence="6">
        <text>N,N-dimethyl-1,4-phenylenediamine + anthranilate + 2 NAD(+) = 2-(4-dimethylaminophenyl)diazenylbenzoate + 2 NADH + 2 H(+)</text>
        <dbReference type="Rhea" id="RHEA:55872"/>
        <dbReference type="ChEBI" id="CHEBI:15378"/>
        <dbReference type="ChEBI" id="CHEBI:15783"/>
        <dbReference type="ChEBI" id="CHEBI:16567"/>
        <dbReference type="ChEBI" id="CHEBI:57540"/>
        <dbReference type="ChEBI" id="CHEBI:57945"/>
        <dbReference type="ChEBI" id="CHEBI:71579"/>
        <dbReference type="EC" id="1.7.1.17"/>
    </reaction>
    <physiologicalReaction direction="right-to-left" evidence="6">
        <dbReference type="Rhea" id="RHEA:55874"/>
    </physiologicalReaction>
</comment>
<dbReference type="InterPro" id="IPR050259">
    <property type="entry name" value="SDR"/>
</dbReference>
<reference evidence="10" key="1">
    <citation type="submission" date="2016-10" db="EMBL/GenBank/DDBJ databases">
        <authorList>
            <person name="Varghese N."/>
            <person name="Submissions S."/>
        </authorList>
    </citation>
    <scope>NUCLEOTIDE SEQUENCE [LARGE SCALE GENOMIC DNA]</scope>
    <source>
        <strain evidence="10">CGMCC 4.2126</strain>
    </source>
</reference>
<dbReference type="InterPro" id="IPR036291">
    <property type="entry name" value="NAD(P)-bd_dom_sf"/>
</dbReference>
<dbReference type="Pfam" id="PF02525">
    <property type="entry name" value="Flavodoxin_2"/>
    <property type="match status" value="1"/>
</dbReference>
<name>A0A1I4AE59_9ACTN</name>
<dbReference type="EMBL" id="FOQY01000028">
    <property type="protein sequence ID" value="SFK54722.1"/>
    <property type="molecule type" value="Genomic_DNA"/>
</dbReference>
<protein>
    <recommendedName>
        <fullName evidence="7">FMN dependent NADH:quinone oxidoreductase</fullName>
        <ecNumber evidence="7">1.6.5.-</ecNumber>
    </recommendedName>
    <alternativeName>
        <fullName evidence="7">Azo-dye reductase</fullName>
    </alternativeName>
    <alternativeName>
        <fullName evidence="7">FMN-dependent NADH-azo compound oxidoreductase</fullName>
    </alternativeName>
    <alternativeName>
        <fullName evidence="7">FMN-dependent NADH-azoreductase</fullName>
        <ecNumber evidence="7">1.7.1.17</ecNumber>
    </alternativeName>
</protein>
<dbReference type="GO" id="GO:0009055">
    <property type="term" value="F:electron transfer activity"/>
    <property type="evidence" value="ECO:0007669"/>
    <property type="project" value="UniProtKB-UniRule"/>
</dbReference>
<feature type="binding site" evidence="7">
    <location>
        <begin position="15"/>
        <end position="17"/>
    </location>
    <ligand>
        <name>FMN</name>
        <dbReference type="ChEBI" id="CHEBI:58210"/>
    </ligand>
</feature>
<dbReference type="CDD" id="cd05233">
    <property type="entry name" value="SDR_c"/>
    <property type="match status" value="1"/>
</dbReference>
<evidence type="ECO:0000256" key="3">
    <source>
        <dbReference type="ARBA" id="ARBA00022643"/>
    </source>
</evidence>
<evidence type="ECO:0000256" key="7">
    <source>
        <dbReference type="HAMAP-Rule" id="MF_01216"/>
    </source>
</evidence>
<comment type="similarity">
    <text evidence="1">Belongs to the short-chain dehydrogenases/reductases (SDR) family.</text>
</comment>
<accession>A0A1I4AE59</accession>
<keyword evidence="2 7" id="KW-0285">Flavoprotein</keyword>
<evidence type="ECO:0000256" key="6">
    <source>
        <dbReference type="ARBA" id="ARBA00048542"/>
    </source>
</evidence>
<evidence type="ECO:0000313" key="10">
    <source>
        <dbReference type="Proteomes" id="UP000199111"/>
    </source>
</evidence>
<dbReference type="RefSeq" id="WP_245789799.1">
    <property type="nucleotide sequence ID" value="NZ_FOQY01000028.1"/>
</dbReference>
<comment type="caution">
    <text evidence="7">Lacks conserved residue(s) required for the propagation of feature annotation.</text>
</comment>
<dbReference type="GO" id="GO:0010181">
    <property type="term" value="F:FMN binding"/>
    <property type="evidence" value="ECO:0007669"/>
    <property type="project" value="UniProtKB-UniRule"/>
</dbReference>
<gene>
    <name evidence="7" type="primary">azoR</name>
    <name evidence="9" type="ORF">SAMN05216275_12824</name>
</gene>
<dbReference type="SUPFAM" id="SSF51735">
    <property type="entry name" value="NAD(P)-binding Rossmann-fold domains"/>
    <property type="match status" value="1"/>
</dbReference>
<comment type="cofactor">
    <cofactor evidence="7">
        <name>FMN</name>
        <dbReference type="ChEBI" id="CHEBI:58210"/>
    </cofactor>
    <text evidence="7">Binds 1 FMN per subunit.</text>
</comment>
<keyword evidence="3 7" id="KW-0288">FMN</keyword>
<dbReference type="InterPro" id="IPR002347">
    <property type="entry name" value="SDR_fam"/>
</dbReference>
<dbReference type="GeneID" id="96304346"/>
<keyword evidence="5 7" id="KW-0520">NAD</keyword>
<evidence type="ECO:0000259" key="8">
    <source>
        <dbReference type="Pfam" id="PF02525"/>
    </source>
</evidence>
<dbReference type="Pfam" id="PF13561">
    <property type="entry name" value="adh_short_C2"/>
    <property type="match status" value="1"/>
</dbReference>
<dbReference type="InterPro" id="IPR003680">
    <property type="entry name" value="Flavodoxin_fold"/>
</dbReference>
<evidence type="ECO:0000256" key="1">
    <source>
        <dbReference type="ARBA" id="ARBA00006484"/>
    </source>
</evidence>
<dbReference type="GO" id="GO:0016652">
    <property type="term" value="F:oxidoreductase activity, acting on NAD(P)H as acceptor"/>
    <property type="evidence" value="ECO:0007669"/>
    <property type="project" value="UniProtKB-UniRule"/>
</dbReference>
<feature type="binding site" evidence="7">
    <location>
        <begin position="108"/>
        <end position="111"/>
    </location>
    <ligand>
        <name>FMN</name>
        <dbReference type="ChEBI" id="CHEBI:58210"/>
    </ligand>
</feature>
<comment type="subunit">
    <text evidence="7">Homodimer.</text>
</comment>
<dbReference type="Gene3D" id="3.40.50.360">
    <property type="match status" value="1"/>
</dbReference>
<keyword evidence="4 7" id="KW-0560">Oxidoreductase</keyword>
<comment type="function">
    <text evidence="7">Quinone reductase that provides resistance to thiol-specific stress caused by electrophilic quinones.</text>
</comment>
<dbReference type="EC" id="1.6.5.-" evidence="7"/>
<evidence type="ECO:0000256" key="2">
    <source>
        <dbReference type="ARBA" id="ARBA00022630"/>
    </source>
</evidence>
<evidence type="ECO:0000256" key="4">
    <source>
        <dbReference type="ARBA" id="ARBA00023002"/>
    </source>
</evidence>
<dbReference type="Gene3D" id="3.40.50.720">
    <property type="entry name" value="NAD(P)-binding Rossmann-like Domain"/>
    <property type="match status" value="1"/>
</dbReference>
<feature type="domain" description="Flavodoxin-like fold" evidence="8">
    <location>
        <begin position="3"/>
        <end position="183"/>
    </location>
</feature>
<dbReference type="AlphaFoldDB" id="A0A1I4AE59"/>
<comment type="function">
    <text evidence="7">Also exhibits azoreductase activity. Catalyzes the reductive cleavage of the azo bond in aromatic azo compounds to the corresponding amines.</text>
</comment>
<dbReference type="HAMAP" id="MF_01216">
    <property type="entry name" value="Azoreductase_type1"/>
    <property type="match status" value="1"/>
</dbReference>
<organism evidence="9 10">
    <name type="scientific">Streptosporangium canum</name>
    <dbReference type="NCBI Taxonomy" id="324952"/>
    <lineage>
        <taxon>Bacteria</taxon>
        <taxon>Bacillati</taxon>
        <taxon>Actinomycetota</taxon>
        <taxon>Actinomycetes</taxon>
        <taxon>Streptosporangiales</taxon>
        <taxon>Streptosporangiaceae</taxon>
        <taxon>Streptosporangium</taxon>
    </lineage>
</organism>
<dbReference type="Proteomes" id="UP000199111">
    <property type="component" value="Unassembled WGS sequence"/>
</dbReference>
<dbReference type="PRINTS" id="PR00081">
    <property type="entry name" value="GDHRDH"/>
</dbReference>
<sequence>MTHLLHLDASGRSNSFSRRLGSAFVADWRATHPDGVYTYRDLVADPVRPIDEDRVHLATQSSVNGVRDIATMDKVAAGIPELARSWAATRPLVEQLLAADVLLLGVPMYNFTVPAALKAWIDRVTLPWLPLNGKSAVVLSARGGAYGLGTPREQFDFQEPYLRAYFSALGLDDVEFVHAELTHATVMPFLTQFRSTGIGAATARAYGREGARVTITYRNNPDRAEKVAADVRASGGQAYAVRVDLEDLPTIDRAVATVVERWGGIDVLVANAVRWGGDGPPDPSLRFEDVPLQEWDAMISANLIGTAATVRAVLPSMRAKGWGRIVLISSSVAEEGLPGPGPYGTAKSGLHGLARSLAWNGGRDGILVNVVAPGFTLTDSRPDIPASVTDALAAATPTHRLSNSDDVANLIVFLGSGANGNLTGEVIRDGSAAARAPHIGG</sequence>
<proteinExistence type="inferred from homology"/>